<gene>
    <name evidence="1" type="ORF">O1611_g673</name>
</gene>
<reference evidence="1" key="1">
    <citation type="submission" date="2022-12" db="EMBL/GenBank/DDBJ databases">
        <title>Genome Sequence of Lasiodiplodia mahajangana.</title>
        <authorList>
            <person name="Buettner E."/>
        </authorList>
    </citation>
    <scope>NUCLEOTIDE SEQUENCE</scope>
    <source>
        <strain evidence="1">VT137</strain>
    </source>
</reference>
<evidence type="ECO:0000313" key="1">
    <source>
        <dbReference type="EMBL" id="KAJ8132957.1"/>
    </source>
</evidence>
<dbReference type="Proteomes" id="UP001153332">
    <property type="component" value="Unassembled WGS sequence"/>
</dbReference>
<keyword evidence="2" id="KW-1185">Reference proteome</keyword>
<accession>A0ACC2K0H2</accession>
<sequence length="628" mass="70185">MAPTPTIYQSLDPTVKHIRVLELLPGVFESDLRGIIRTVALNDKPSYEALSYTWGARTEDRALKIRSDAKWVYKSTELPITDNLFRALRRLRRSFKTRVLWIDAVCINQEDIDERSAQVALMEEIYSNATSTVIWLGDIDGTNIHDEDITKGQKVVQFASSILSNPLSDILWNGDCIPMDHAIQTTAPSWKDRGWIIQEYVLSRRPYFQFGSKTRMIDKADPSLGHRGFAVPDSGFILEKKIVMFPGLWGLAERLKKLDRIRMEMERGKFISLYHAALATGESETTDPRDKVYSLLSFLNPVERALVYPDYRSSTEAVFSGATYAALKGPTGFSILELIKFDMSGIPSALPTWAYDFRTVDPYSRHIQWQTEEMVGMRVPSLQMNAESTELKLEGVCADVVVGTTPPLPVFREDCPEHSGHDIHTEACVIADISRKVAELVLLTEQLIRIDAATTKTPSRSDASTKTDTRDGHRAFISTRVFATGTGRILQGDVVFNLFANWVSIAAYLGIPQANHISQVSTNTSRAMLDQTRYYCEEASGSAILFTTMSGNIGIAPGTIRGGDRLVLPLCEEASGMIKAKVTPFIKPLTLILRRQTNDTCTFHGLAHLDRLGEKADDIRDSKLYGIC</sequence>
<dbReference type="EMBL" id="JAPUUL010000063">
    <property type="protein sequence ID" value="KAJ8132957.1"/>
    <property type="molecule type" value="Genomic_DNA"/>
</dbReference>
<organism evidence="1 2">
    <name type="scientific">Lasiodiplodia mahajangana</name>
    <dbReference type="NCBI Taxonomy" id="1108764"/>
    <lineage>
        <taxon>Eukaryota</taxon>
        <taxon>Fungi</taxon>
        <taxon>Dikarya</taxon>
        <taxon>Ascomycota</taxon>
        <taxon>Pezizomycotina</taxon>
        <taxon>Dothideomycetes</taxon>
        <taxon>Dothideomycetes incertae sedis</taxon>
        <taxon>Botryosphaeriales</taxon>
        <taxon>Botryosphaeriaceae</taxon>
        <taxon>Lasiodiplodia</taxon>
    </lineage>
</organism>
<evidence type="ECO:0000313" key="2">
    <source>
        <dbReference type="Proteomes" id="UP001153332"/>
    </source>
</evidence>
<comment type="caution">
    <text evidence="1">The sequence shown here is derived from an EMBL/GenBank/DDBJ whole genome shotgun (WGS) entry which is preliminary data.</text>
</comment>
<proteinExistence type="predicted"/>
<protein>
    <submittedName>
        <fullName evidence="1">Uncharacterized protein</fullName>
    </submittedName>
</protein>
<name>A0ACC2K0H2_9PEZI</name>